<dbReference type="InterPro" id="IPR000847">
    <property type="entry name" value="LysR_HTH_N"/>
</dbReference>
<evidence type="ECO:0000259" key="5">
    <source>
        <dbReference type="PROSITE" id="PS50931"/>
    </source>
</evidence>
<dbReference type="SUPFAM" id="SSF46785">
    <property type="entry name" value="Winged helix' DNA-binding domain"/>
    <property type="match status" value="1"/>
</dbReference>
<feature type="domain" description="HTH lysR-type" evidence="5">
    <location>
        <begin position="12"/>
        <end position="63"/>
    </location>
</feature>
<dbReference type="InterPro" id="IPR036388">
    <property type="entry name" value="WH-like_DNA-bd_sf"/>
</dbReference>
<evidence type="ECO:0000313" key="7">
    <source>
        <dbReference type="Proteomes" id="UP000308978"/>
    </source>
</evidence>
<evidence type="ECO:0000256" key="3">
    <source>
        <dbReference type="ARBA" id="ARBA00023125"/>
    </source>
</evidence>
<protein>
    <submittedName>
        <fullName evidence="6">LysR family transcriptional regulator</fullName>
    </submittedName>
</protein>
<dbReference type="GO" id="GO:0032993">
    <property type="term" value="C:protein-DNA complex"/>
    <property type="evidence" value="ECO:0007669"/>
    <property type="project" value="TreeGrafter"/>
</dbReference>
<dbReference type="CDD" id="cd05466">
    <property type="entry name" value="PBP2_LTTR_substrate"/>
    <property type="match status" value="1"/>
</dbReference>
<dbReference type="Pfam" id="PF00126">
    <property type="entry name" value="HTH_1"/>
    <property type="match status" value="1"/>
</dbReference>
<keyword evidence="4" id="KW-0804">Transcription</keyword>
<dbReference type="AlphaFoldDB" id="A0A4S4G5Z0"/>
<dbReference type="SUPFAM" id="SSF53850">
    <property type="entry name" value="Periplasmic binding protein-like II"/>
    <property type="match status" value="1"/>
</dbReference>
<evidence type="ECO:0000256" key="2">
    <source>
        <dbReference type="ARBA" id="ARBA00023015"/>
    </source>
</evidence>
<dbReference type="InterPro" id="IPR036390">
    <property type="entry name" value="WH_DNA-bd_sf"/>
</dbReference>
<evidence type="ECO:0000256" key="4">
    <source>
        <dbReference type="ARBA" id="ARBA00023163"/>
    </source>
</evidence>
<dbReference type="Gene3D" id="1.10.10.10">
    <property type="entry name" value="Winged helix-like DNA-binding domain superfamily/Winged helix DNA-binding domain"/>
    <property type="match status" value="1"/>
</dbReference>
<dbReference type="RefSeq" id="WP_136432990.1">
    <property type="nucleotide sequence ID" value="NZ_SSTJ01000002.1"/>
</dbReference>
<dbReference type="GO" id="GO:0003700">
    <property type="term" value="F:DNA-binding transcription factor activity"/>
    <property type="evidence" value="ECO:0007669"/>
    <property type="project" value="InterPro"/>
</dbReference>
<dbReference type="PRINTS" id="PR00039">
    <property type="entry name" value="HTHLYSR"/>
</dbReference>
<keyword evidence="3" id="KW-0238">DNA-binding</keyword>
<dbReference type="PANTHER" id="PTHR30346:SF0">
    <property type="entry name" value="HCA OPERON TRANSCRIPTIONAL ACTIVATOR HCAR"/>
    <property type="match status" value="1"/>
</dbReference>
<proteinExistence type="inferred from homology"/>
<dbReference type="GO" id="GO:0003677">
    <property type="term" value="F:DNA binding"/>
    <property type="evidence" value="ECO:0007669"/>
    <property type="project" value="UniProtKB-KW"/>
</dbReference>
<keyword evidence="2" id="KW-0805">Transcription regulation</keyword>
<evidence type="ECO:0000256" key="1">
    <source>
        <dbReference type="ARBA" id="ARBA00009437"/>
    </source>
</evidence>
<comment type="similarity">
    <text evidence="1">Belongs to the LysR transcriptional regulatory family.</text>
</comment>
<dbReference type="PROSITE" id="PS50931">
    <property type="entry name" value="HTH_LYSR"/>
    <property type="match status" value="1"/>
</dbReference>
<name>A0A4S4G5Z0_9ACTN</name>
<dbReference type="InterPro" id="IPR005119">
    <property type="entry name" value="LysR_subst-bd"/>
</dbReference>
<gene>
    <name evidence="6" type="ORF">E5986_02325</name>
</gene>
<organism evidence="6 7">
    <name type="scientific">Adlercreutzia caecimuris</name>
    <dbReference type="NCBI Taxonomy" id="671266"/>
    <lineage>
        <taxon>Bacteria</taxon>
        <taxon>Bacillati</taxon>
        <taxon>Actinomycetota</taxon>
        <taxon>Coriobacteriia</taxon>
        <taxon>Eggerthellales</taxon>
        <taxon>Eggerthellaceae</taxon>
        <taxon>Adlercreutzia</taxon>
    </lineage>
</organism>
<reference evidence="6 7" key="1">
    <citation type="submission" date="2019-04" db="EMBL/GenBank/DDBJ databases">
        <title>Microbes associate with the intestines of laboratory mice.</title>
        <authorList>
            <person name="Navarre W."/>
            <person name="Wong E."/>
            <person name="Huang K.C."/>
            <person name="Tropini C."/>
            <person name="Ng K."/>
            <person name="Yu B."/>
        </authorList>
    </citation>
    <scope>NUCLEOTIDE SEQUENCE [LARGE SCALE GENOMIC DNA]</scope>
    <source>
        <strain evidence="6 7">NM80_B27</strain>
    </source>
</reference>
<dbReference type="PANTHER" id="PTHR30346">
    <property type="entry name" value="TRANSCRIPTIONAL DUAL REGULATOR HCAR-RELATED"/>
    <property type="match status" value="1"/>
</dbReference>
<dbReference type="Gene3D" id="3.40.190.10">
    <property type="entry name" value="Periplasmic binding protein-like II"/>
    <property type="match status" value="2"/>
</dbReference>
<dbReference type="Proteomes" id="UP000308978">
    <property type="component" value="Unassembled WGS sequence"/>
</dbReference>
<comment type="caution">
    <text evidence="6">The sequence shown here is derived from an EMBL/GenBank/DDBJ whole genome shotgun (WGS) entry which is preliminary data.</text>
</comment>
<dbReference type="Pfam" id="PF03466">
    <property type="entry name" value="LysR_substrate"/>
    <property type="match status" value="1"/>
</dbReference>
<accession>A0A4S4G5Z0</accession>
<sequence>MTTFRLTAEQRRYFYELVATGNITKAAQSLYLSRQGLSRSMRGLEESVGVPLFARGKQGVKLTRAGRALLHHLHEEDRAWEGCLDRLRSFGGSEPEPVRVGLLSMFVGYDQKRQLLSRFQEDDDLRVEIVDGDHDVFWQAMLAGTMECAITIAPPEHMGLPSIKLADDTLSVLLSCDDPLARKSSVDFVRDLRGRTVVQTSPYKERLYETVFRNHGILTDAILHDRNLMLAHVSTRKQCFIIQTEYALGLVTDEVCRRPLVNAPLDMASVFVFRPDLTPCALRVARTIVGDFGKTGELDAYLAATAPPSRRDEAVEALRRLAF</sequence>
<evidence type="ECO:0000313" key="6">
    <source>
        <dbReference type="EMBL" id="THG38278.1"/>
    </source>
</evidence>
<dbReference type="EMBL" id="SSTJ01000002">
    <property type="protein sequence ID" value="THG38278.1"/>
    <property type="molecule type" value="Genomic_DNA"/>
</dbReference>